<feature type="non-terminal residue" evidence="3">
    <location>
        <position position="1"/>
    </location>
</feature>
<evidence type="ECO:0000256" key="1">
    <source>
        <dbReference type="ARBA" id="ARBA00022884"/>
    </source>
</evidence>
<dbReference type="GO" id="GO:0003723">
    <property type="term" value="F:RNA binding"/>
    <property type="evidence" value="ECO:0007669"/>
    <property type="project" value="UniProtKB-KW"/>
</dbReference>
<name>A0A3S5C111_9PLAT</name>
<dbReference type="OrthoDB" id="79367at2759"/>
<accession>A0A3S5C111</accession>
<keyword evidence="1" id="KW-0694">RNA-binding</keyword>
<organism evidence="3 4">
    <name type="scientific">Protopolystoma xenopodis</name>
    <dbReference type="NCBI Taxonomy" id="117903"/>
    <lineage>
        <taxon>Eukaryota</taxon>
        <taxon>Metazoa</taxon>
        <taxon>Spiralia</taxon>
        <taxon>Lophotrochozoa</taxon>
        <taxon>Platyhelminthes</taxon>
        <taxon>Monogenea</taxon>
        <taxon>Polyopisthocotylea</taxon>
        <taxon>Polystomatidea</taxon>
        <taxon>Polystomatidae</taxon>
        <taxon>Protopolystoma</taxon>
    </lineage>
</organism>
<proteinExistence type="predicted"/>
<dbReference type="InterPro" id="IPR008942">
    <property type="entry name" value="ENTH_VHS"/>
</dbReference>
<evidence type="ECO:0000259" key="2">
    <source>
        <dbReference type="PROSITE" id="PS51391"/>
    </source>
</evidence>
<dbReference type="InterPro" id="IPR051485">
    <property type="entry name" value="SR-CTD_assoc_factor"/>
</dbReference>
<evidence type="ECO:0000313" key="3">
    <source>
        <dbReference type="EMBL" id="VEL28318.1"/>
    </source>
</evidence>
<evidence type="ECO:0000313" key="4">
    <source>
        <dbReference type="Proteomes" id="UP000784294"/>
    </source>
</evidence>
<dbReference type="PROSITE" id="PS51391">
    <property type="entry name" value="CID"/>
    <property type="match status" value="1"/>
</dbReference>
<dbReference type="GO" id="GO:0005634">
    <property type="term" value="C:nucleus"/>
    <property type="evidence" value="ECO:0007669"/>
    <property type="project" value="TreeGrafter"/>
</dbReference>
<dbReference type="SMART" id="SM00582">
    <property type="entry name" value="RPR"/>
    <property type="match status" value="1"/>
</dbReference>
<dbReference type="PANTHER" id="PTHR23140:SF4">
    <property type="entry name" value="PROTEIN CBR-NRD-1"/>
    <property type="match status" value="1"/>
</dbReference>
<dbReference type="Pfam" id="PF04818">
    <property type="entry name" value="CID"/>
    <property type="match status" value="1"/>
</dbReference>
<reference evidence="3" key="1">
    <citation type="submission" date="2018-11" db="EMBL/GenBank/DDBJ databases">
        <authorList>
            <consortium name="Pathogen Informatics"/>
        </authorList>
    </citation>
    <scope>NUCLEOTIDE SEQUENCE</scope>
</reference>
<dbReference type="AlphaFoldDB" id="A0A3S5C111"/>
<sequence length="219" mass="24504">MTKLHSLHKVQLPVSRQKMASITKAAMRALKFYKHVVQSVEKFISKCAPEYKVPGLYVIDAIVRQSKHFYNEKDLYGPRFMRNVVPIFVSLSKCGPSDKPQIIRVLQLWKKTDVFPNILIQGLLSLVSDSENTTLIQEDILVAEYNAKKSKLAEACPDGNPQLSGNGDLANSVNRLLSHMQQGASVAPSNQIDQLLELQRKISECSAPLMQGQMIEPDV</sequence>
<protein>
    <recommendedName>
        <fullName evidence="2">CID domain-containing protein</fullName>
    </recommendedName>
</protein>
<keyword evidence="4" id="KW-1185">Reference proteome</keyword>
<dbReference type="Proteomes" id="UP000784294">
    <property type="component" value="Unassembled WGS sequence"/>
</dbReference>
<dbReference type="Gene3D" id="1.25.40.90">
    <property type="match status" value="1"/>
</dbReference>
<dbReference type="CDD" id="cd16983">
    <property type="entry name" value="CID_SCAF8_like"/>
    <property type="match status" value="1"/>
</dbReference>
<dbReference type="EMBL" id="CAAALY010094109">
    <property type="protein sequence ID" value="VEL28318.1"/>
    <property type="molecule type" value="Genomic_DNA"/>
</dbReference>
<comment type="caution">
    <text evidence="3">The sequence shown here is derived from an EMBL/GenBank/DDBJ whole genome shotgun (WGS) entry which is preliminary data.</text>
</comment>
<dbReference type="SUPFAM" id="SSF48464">
    <property type="entry name" value="ENTH/VHS domain"/>
    <property type="match status" value="1"/>
</dbReference>
<gene>
    <name evidence="3" type="ORF">PXEA_LOCUS21758</name>
</gene>
<feature type="domain" description="CID" evidence="2">
    <location>
        <begin position="1"/>
        <end position="131"/>
    </location>
</feature>
<dbReference type="InterPro" id="IPR006569">
    <property type="entry name" value="CID_dom"/>
</dbReference>
<dbReference type="PANTHER" id="PTHR23140">
    <property type="entry name" value="RNA PROCESSING PROTEIN LD23810P"/>
    <property type="match status" value="1"/>
</dbReference>